<evidence type="ECO:0000256" key="1">
    <source>
        <dbReference type="ARBA" id="ARBA00009080"/>
    </source>
</evidence>
<name>A0A9X1NFF0_9ACTN</name>
<organism evidence="5 6">
    <name type="scientific">Kineosporia babensis</name>
    <dbReference type="NCBI Taxonomy" id="499548"/>
    <lineage>
        <taxon>Bacteria</taxon>
        <taxon>Bacillati</taxon>
        <taxon>Actinomycetota</taxon>
        <taxon>Actinomycetes</taxon>
        <taxon>Kineosporiales</taxon>
        <taxon>Kineosporiaceae</taxon>
        <taxon>Kineosporia</taxon>
    </lineage>
</organism>
<dbReference type="GO" id="GO:0016491">
    <property type="term" value="F:oxidoreductase activity"/>
    <property type="evidence" value="ECO:0007669"/>
    <property type="project" value="UniProtKB-KW"/>
</dbReference>
<reference evidence="5" key="1">
    <citation type="submission" date="2021-11" db="EMBL/GenBank/DDBJ databases">
        <title>Streptomyces corallinus and Kineosporia corallina sp. nov., two new coral-derived marine actinobacteria.</title>
        <authorList>
            <person name="Buangrab K."/>
            <person name="Sutthacheep M."/>
            <person name="Yeemin T."/>
            <person name="Harunari E."/>
            <person name="Igarashi Y."/>
            <person name="Sripreechasak P."/>
            <person name="Kanchanasin P."/>
            <person name="Tanasupawat S."/>
            <person name="Phongsopitanun W."/>
        </authorList>
    </citation>
    <scope>NUCLEOTIDE SEQUENCE</scope>
    <source>
        <strain evidence="5">JCM 31032</strain>
    </source>
</reference>
<sequence length="284" mass="30541">MTTFLGTGAMGSALAGATLSNRRNVRVWNRNPDRTAPLADRGAQVLPKIEPPTDGPLVACLFDHLSVHESLDPIADDLRGHVLINLTTTTPGQARELAAWAARHGIAYLDGAIMAVPEMIGGPGAVVLYSGRAEVFEQHRDLLQLWGEARYFGADAGLASLYDLAMLSGMYQMFAGFLHGAAMVADAQVPAVEFAQLQAPFLATMTQGLADYAQTVDARDYTAPGQQSLRFTETALAALEQASGEAGVGTQTLHPVRRLVRNQIESGHGEHGTARIYEEFRSRR</sequence>
<dbReference type="Proteomes" id="UP001138997">
    <property type="component" value="Unassembled WGS sequence"/>
</dbReference>
<dbReference type="EMBL" id="JAJOMB010000009">
    <property type="protein sequence ID" value="MCD5312855.1"/>
    <property type="molecule type" value="Genomic_DNA"/>
</dbReference>
<comment type="similarity">
    <text evidence="1">Belongs to the HIBADH-related family.</text>
</comment>
<dbReference type="InterPro" id="IPR015815">
    <property type="entry name" value="HIBADH-related"/>
</dbReference>
<dbReference type="InterPro" id="IPR036291">
    <property type="entry name" value="NAD(P)-bd_dom_sf"/>
</dbReference>
<dbReference type="InterPro" id="IPR051265">
    <property type="entry name" value="HIBADH-related_NP60_sf"/>
</dbReference>
<dbReference type="RefSeq" id="WP_231443503.1">
    <property type="nucleotide sequence ID" value="NZ_JAJOMB010000009.1"/>
</dbReference>
<keyword evidence="6" id="KW-1185">Reference proteome</keyword>
<evidence type="ECO:0000259" key="4">
    <source>
        <dbReference type="Pfam" id="PF21761"/>
    </source>
</evidence>
<dbReference type="Pfam" id="PF03446">
    <property type="entry name" value="NAD_binding_2"/>
    <property type="match status" value="1"/>
</dbReference>
<dbReference type="Gene3D" id="3.40.50.720">
    <property type="entry name" value="NAD(P)-binding Rossmann-like Domain"/>
    <property type="match status" value="1"/>
</dbReference>
<dbReference type="PANTHER" id="PTHR43580:SF2">
    <property type="entry name" value="CYTOKINE-LIKE NUCLEAR FACTOR N-PAC"/>
    <property type="match status" value="1"/>
</dbReference>
<proteinExistence type="inferred from homology"/>
<evidence type="ECO:0000259" key="3">
    <source>
        <dbReference type="Pfam" id="PF03446"/>
    </source>
</evidence>
<keyword evidence="2" id="KW-0560">Oxidoreductase</keyword>
<dbReference type="Pfam" id="PF21761">
    <property type="entry name" value="RedAm-like_C"/>
    <property type="match status" value="1"/>
</dbReference>
<dbReference type="InterPro" id="IPR006115">
    <property type="entry name" value="6PGDH_NADP-bd"/>
</dbReference>
<feature type="domain" description="6-phosphogluconate dehydrogenase NADP-binding" evidence="3">
    <location>
        <begin position="3"/>
        <end position="149"/>
    </location>
</feature>
<dbReference type="InterPro" id="IPR048666">
    <property type="entry name" value="RedAm-like_C"/>
</dbReference>
<protein>
    <submittedName>
        <fullName evidence="5">NAD(P)-binding domain-containing protein</fullName>
    </submittedName>
</protein>
<dbReference type="AlphaFoldDB" id="A0A9X1NFF0"/>
<accession>A0A9X1NFF0</accession>
<dbReference type="GO" id="GO:0050661">
    <property type="term" value="F:NADP binding"/>
    <property type="evidence" value="ECO:0007669"/>
    <property type="project" value="InterPro"/>
</dbReference>
<comment type="caution">
    <text evidence="5">The sequence shown here is derived from an EMBL/GenBank/DDBJ whole genome shotgun (WGS) entry which is preliminary data.</text>
</comment>
<evidence type="ECO:0000313" key="5">
    <source>
        <dbReference type="EMBL" id="MCD5312855.1"/>
    </source>
</evidence>
<evidence type="ECO:0000256" key="2">
    <source>
        <dbReference type="ARBA" id="ARBA00023002"/>
    </source>
</evidence>
<dbReference type="PANTHER" id="PTHR43580">
    <property type="entry name" value="OXIDOREDUCTASE GLYR1-RELATED"/>
    <property type="match status" value="1"/>
</dbReference>
<evidence type="ECO:0000313" key="6">
    <source>
        <dbReference type="Proteomes" id="UP001138997"/>
    </source>
</evidence>
<dbReference type="Gene3D" id="1.10.1040.10">
    <property type="entry name" value="N-(1-d-carboxylethyl)-l-norvaline Dehydrogenase, domain 2"/>
    <property type="match status" value="1"/>
</dbReference>
<feature type="domain" description="NADPH-dependent reductive aminase-like C-terminal" evidence="4">
    <location>
        <begin position="155"/>
        <end position="281"/>
    </location>
</feature>
<dbReference type="InterPro" id="IPR013328">
    <property type="entry name" value="6PGD_dom2"/>
</dbReference>
<dbReference type="PIRSF" id="PIRSF000103">
    <property type="entry name" value="HIBADH"/>
    <property type="match status" value="1"/>
</dbReference>
<dbReference type="SUPFAM" id="SSF51735">
    <property type="entry name" value="NAD(P)-binding Rossmann-fold domains"/>
    <property type="match status" value="1"/>
</dbReference>
<gene>
    <name evidence="5" type="ORF">LR394_18260</name>
</gene>